<keyword evidence="9" id="KW-1185">Reference proteome</keyword>
<dbReference type="Pfam" id="PF08281">
    <property type="entry name" value="Sigma70_r4_2"/>
    <property type="match status" value="1"/>
</dbReference>
<dbReference type="PROSITE" id="PS00622">
    <property type="entry name" value="HTH_LUXR_1"/>
    <property type="match status" value="1"/>
</dbReference>
<sequence>MRGPYDRNEPSVRGGTTTDAELIESSLREPERFAVLYDRHHQMVHRYIARRLGRDLADDLMADTFLVAFRRRERYDLTRSDARPWLYGIATTLVGQHHREESRFWRFIARTGVDHVVEFPGDQVADRVSAQGLRRELAAALAKLPRGQRDVLLLTAAGGLTTEEIASALGIAKGTVHSRLSRARKRTGDVLGGADPREINEEFVHERA</sequence>
<evidence type="ECO:0000256" key="4">
    <source>
        <dbReference type="ARBA" id="ARBA00023125"/>
    </source>
</evidence>
<dbReference type="InterPro" id="IPR039425">
    <property type="entry name" value="RNA_pol_sigma-70-like"/>
</dbReference>
<dbReference type="InterPro" id="IPR013249">
    <property type="entry name" value="RNA_pol_sigma70_r4_t2"/>
</dbReference>
<dbReference type="InterPro" id="IPR036388">
    <property type="entry name" value="WH-like_DNA-bd_sf"/>
</dbReference>
<evidence type="ECO:0000256" key="3">
    <source>
        <dbReference type="ARBA" id="ARBA00023082"/>
    </source>
</evidence>
<gene>
    <name evidence="8" type="ORF">DPM19_23200</name>
</gene>
<comment type="similarity">
    <text evidence="1">Belongs to the sigma-70 factor family. ECF subfamily.</text>
</comment>
<keyword evidence="2" id="KW-0805">Transcription regulation</keyword>
<evidence type="ECO:0000256" key="6">
    <source>
        <dbReference type="SAM" id="MobiDB-lite"/>
    </source>
</evidence>
<dbReference type="CDD" id="cd06171">
    <property type="entry name" value="Sigma70_r4"/>
    <property type="match status" value="1"/>
</dbReference>
<comment type="caution">
    <text evidence="8">The sequence shown here is derived from an EMBL/GenBank/DDBJ whole genome shotgun (WGS) entry which is preliminary data.</text>
</comment>
<proteinExistence type="inferred from homology"/>
<feature type="domain" description="HTH luxR-type" evidence="7">
    <location>
        <begin position="159"/>
        <end position="186"/>
    </location>
</feature>
<keyword evidence="3" id="KW-0731">Sigma factor</keyword>
<name>A0A365H1K7_9ACTN</name>
<dbReference type="InterPro" id="IPR000792">
    <property type="entry name" value="Tscrpt_reg_LuxR_C"/>
</dbReference>
<organism evidence="8 9">
    <name type="scientific">Actinomadura craniellae</name>
    <dbReference type="NCBI Taxonomy" id="2231787"/>
    <lineage>
        <taxon>Bacteria</taxon>
        <taxon>Bacillati</taxon>
        <taxon>Actinomycetota</taxon>
        <taxon>Actinomycetes</taxon>
        <taxon>Streptosporangiales</taxon>
        <taxon>Thermomonosporaceae</taxon>
        <taxon>Actinomadura</taxon>
    </lineage>
</organism>
<protein>
    <submittedName>
        <fullName evidence="8">RNA polymerase subunit sigma-70</fullName>
    </submittedName>
</protein>
<dbReference type="InterPro" id="IPR013325">
    <property type="entry name" value="RNA_pol_sigma_r2"/>
</dbReference>
<dbReference type="PANTHER" id="PTHR43133:SF8">
    <property type="entry name" value="RNA POLYMERASE SIGMA FACTOR HI_1459-RELATED"/>
    <property type="match status" value="1"/>
</dbReference>
<evidence type="ECO:0000256" key="5">
    <source>
        <dbReference type="ARBA" id="ARBA00023163"/>
    </source>
</evidence>
<dbReference type="Proteomes" id="UP000251891">
    <property type="component" value="Unassembled WGS sequence"/>
</dbReference>
<dbReference type="PANTHER" id="PTHR43133">
    <property type="entry name" value="RNA POLYMERASE ECF-TYPE SIGMA FACTO"/>
    <property type="match status" value="1"/>
</dbReference>
<dbReference type="InterPro" id="IPR007627">
    <property type="entry name" value="RNA_pol_sigma70_r2"/>
</dbReference>
<dbReference type="OrthoDB" id="5518337at2"/>
<dbReference type="SUPFAM" id="SSF88946">
    <property type="entry name" value="Sigma2 domain of RNA polymerase sigma factors"/>
    <property type="match status" value="1"/>
</dbReference>
<dbReference type="InterPro" id="IPR014284">
    <property type="entry name" value="RNA_pol_sigma-70_dom"/>
</dbReference>
<evidence type="ECO:0000313" key="9">
    <source>
        <dbReference type="Proteomes" id="UP000251891"/>
    </source>
</evidence>
<dbReference type="GO" id="GO:0016987">
    <property type="term" value="F:sigma factor activity"/>
    <property type="evidence" value="ECO:0007669"/>
    <property type="project" value="UniProtKB-KW"/>
</dbReference>
<feature type="region of interest" description="Disordered" evidence="6">
    <location>
        <begin position="1"/>
        <end position="20"/>
    </location>
</feature>
<evidence type="ECO:0000256" key="1">
    <source>
        <dbReference type="ARBA" id="ARBA00010641"/>
    </source>
</evidence>
<evidence type="ECO:0000259" key="7">
    <source>
        <dbReference type="PROSITE" id="PS00622"/>
    </source>
</evidence>
<evidence type="ECO:0000256" key="2">
    <source>
        <dbReference type="ARBA" id="ARBA00023015"/>
    </source>
</evidence>
<dbReference type="NCBIfam" id="TIGR02937">
    <property type="entry name" value="sigma70-ECF"/>
    <property type="match status" value="1"/>
</dbReference>
<dbReference type="Gene3D" id="1.10.1740.10">
    <property type="match status" value="1"/>
</dbReference>
<dbReference type="GO" id="GO:0006352">
    <property type="term" value="P:DNA-templated transcription initiation"/>
    <property type="evidence" value="ECO:0007669"/>
    <property type="project" value="InterPro"/>
</dbReference>
<dbReference type="GO" id="GO:0003677">
    <property type="term" value="F:DNA binding"/>
    <property type="evidence" value="ECO:0007669"/>
    <property type="project" value="UniProtKB-KW"/>
</dbReference>
<accession>A0A365H1K7</accession>
<keyword evidence="4" id="KW-0238">DNA-binding</keyword>
<feature type="compositionally biased region" description="Basic and acidic residues" evidence="6">
    <location>
        <begin position="1"/>
        <end position="10"/>
    </location>
</feature>
<dbReference type="Pfam" id="PF04542">
    <property type="entry name" value="Sigma70_r2"/>
    <property type="match status" value="1"/>
</dbReference>
<dbReference type="Gene3D" id="1.10.10.10">
    <property type="entry name" value="Winged helix-like DNA-binding domain superfamily/Winged helix DNA-binding domain"/>
    <property type="match status" value="1"/>
</dbReference>
<dbReference type="AlphaFoldDB" id="A0A365H1K7"/>
<dbReference type="SUPFAM" id="SSF88659">
    <property type="entry name" value="Sigma3 and sigma4 domains of RNA polymerase sigma factors"/>
    <property type="match status" value="1"/>
</dbReference>
<dbReference type="EMBL" id="QLYX01000011">
    <property type="protein sequence ID" value="RAY12919.1"/>
    <property type="molecule type" value="Genomic_DNA"/>
</dbReference>
<evidence type="ECO:0000313" key="8">
    <source>
        <dbReference type="EMBL" id="RAY12919.1"/>
    </source>
</evidence>
<dbReference type="InterPro" id="IPR013324">
    <property type="entry name" value="RNA_pol_sigma_r3/r4-like"/>
</dbReference>
<reference evidence="8 9" key="1">
    <citation type="submission" date="2018-06" db="EMBL/GenBank/DDBJ databases">
        <title>Actinomadura craniellae sp. nov. isolated from marine sponge Craniella sp.</title>
        <authorList>
            <person name="Li L."/>
            <person name="Xu Q.H."/>
            <person name="Lin H.W."/>
            <person name="Lu Y.H."/>
        </authorList>
    </citation>
    <scope>NUCLEOTIDE SEQUENCE [LARGE SCALE GENOMIC DNA]</scope>
    <source>
        <strain evidence="8 9">LHW63021</strain>
    </source>
</reference>
<keyword evidence="5" id="KW-0804">Transcription</keyword>